<reference evidence="2" key="1">
    <citation type="submission" date="2022-07" db="EMBL/GenBank/DDBJ databases">
        <title>Genome Sequence of Physisporinus lineatus.</title>
        <authorList>
            <person name="Buettner E."/>
        </authorList>
    </citation>
    <scope>NUCLEOTIDE SEQUENCE</scope>
    <source>
        <strain evidence="2">VT162</strain>
    </source>
</reference>
<dbReference type="EMBL" id="JANAWD010000280">
    <property type="protein sequence ID" value="KAJ3482299.1"/>
    <property type="molecule type" value="Genomic_DNA"/>
</dbReference>
<evidence type="ECO:0000259" key="1">
    <source>
        <dbReference type="PROSITE" id="PS50181"/>
    </source>
</evidence>
<gene>
    <name evidence="2" type="ORF">NLI96_g7075</name>
</gene>
<evidence type="ECO:0000313" key="2">
    <source>
        <dbReference type="EMBL" id="KAJ3482299.1"/>
    </source>
</evidence>
<organism evidence="2 3">
    <name type="scientific">Meripilus lineatus</name>
    <dbReference type="NCBI Taxonomy" id="2056292"/>
    <lineage>
        <taxon>Eukaryota</taxon>
        <taxon>Fungi</taxon>
        <taxon>Dikarya</taxon>
        <taxon>Basidiomycota</taxon>
        <taxon>Agaricomycotina</taxon>
        <taxon>Agaricomycetes</taxon>
        <taxon>Polyporales</taxon>
        <taxon>Meripilaceae</taxon>
        <taxon>Meripilus</taxon>
    </lineage>
</organism>
<dbReference type="PROSITE" id="PS50181">
    <property type="entry name" value="FBOX"/>
    <property type="match status" value="1"/>
</dbReference>
<comment type="caution">
    <text evidence="2">The sequence shown here is derived from an EMBL/GenBank/DDBJ whole genome shotgun (WGS) entry which is preliminary data.</text>
</comment>
<accession>A0AAD5UZV4</accession>
<protein>
    <recommendedName>
        <fullName evidence="1">F-box domain-containing protein</fullName>
    </recommendedName>
</protein>
<feature type="domain" description="F-box" evidence="1">
    <location>
        <begin position="65"/>
        <end position="117"/>
    </location>
</feature>
<sequence>MLSVTNETTLHSHPPYIPQKDAIAVPLSFALSFNSSYLAFYCHTCIASKTSRAPPTPNDIVPMSPRSLIQLPESNVIKILSQLDMKHIIIMQSTCRALEYYGRLVANNRYDDILTRYVSSPGIFRNLLDINRAVIGGSCALEFLLGNTNWKPNDLDIFVRAPYLSPFLLFLHHEGFKRVQPWEEETVPNRQIPCVEASIKFVKGKVSIDLILTTLANSFDGIIHSWSTVMMNGITGANAFCAYPQYTFHHLASISIPKTIALQHTSYGDDKQKYESRNFQFTNALELNPQLDYHTVP</sequence>
<dbReference type="AlphaFoldDB" id="A0AAD5UZV4"/>
<dbReference type="InterPro" id="IPR001810">
    <property type="entry name" value="F-box_dom"/>
</dbReference>
<evidence type="ECO:0000313" key="3">
    <source>
        <dbReference type="Proteomes" id="UP001212997"/>
    </source>
</evidence>
<dbReference type="Proteomes" id="UP001212997">
    <property type="component" value="Unassembled WGS sequence"/>
</dbReference>
<name>A0AAD5UZV4_9APHY</name>
<keyword evidence="3" id="KW-1185">Reference proteome</keyword>
<proteinExistence type="predicted"/>